<evidence type="ECO:0000256" key="4">
    <source>
        <dbReference type="ARBA" id="ARBA00022692"/>
    </source>
</evidence>
<evidence type="ECO:0000313" key="8">
    <source>
        <dbReference type="EMBL" id="TBU35168.1"/>
    </source>
</evidence>
<comment type="function">
    <text evidence="1 7">Required for growth under high-pressure and low-temperature conditions.</text>
</comment>
<evidence type="ECO:0000256" key="7">
    <source>
        <dbReference type="RuleBase" id="RU367100"/>
    </source>
</evidence>
<dbReference type="PANTHER" id="PTHR40021:SF1">
    <property type="entry name" value="DEFECT AT LOW TEMPERATURE PROTEIN 1"/>
    <property type="match status" value="1"/>
</dbReference>
<protein>
    <recommendedName>
        <fullName evidence="3 7">Defect at low temperature protein 1</fullName>
    </recommendedName>
</protein>
<dbReference type="EMBL" id="ML143387">
    <property type="protein sequence ID" value="TBU35168.1"/>
    <property type="molecule type" value="Genomic_DNA"/>
</dbReference>
<proteinExistence type="inferred from homology"/>
<organism evidence="8">
    <name type="scientific">Dichomitus squalens</name>
    <dbReference type="NCBI Taxonomy" id="114155"/>
    <lineage>
        <taxon>Eukaryota</taxon>
        <taxon>Fungi</taxon>
        <taxon>Dikarya</taxon>
        <taxon>Basidiomycota</taxon>
        <taxon>Agaricomycotina</taxon>
        <taxon>Agaricomycetes</taxon>
        <taxon>Polyporales</taxon>
        <taxon>Polyporaceae</taxon>
        <taxon>Dichomitus</taxon>
    </lineage>
</organism>
<dbReference type="PANTHER" id="PTHR40021">
    <property type="entry name" value="DEFECT AT LOW TEMPERATURE PROTEIN 1"/>
    <property type="match status" value="1"/>
</dbReference>
<comment type="subcellular location">
    <subcellularLocation>
        <location evidence="7">Membrane</location>
        <topology evidence="7">Multi-pass membrane protein</topology>
    </subcellularLocation>
</comment>
<accession>A0A4Q9P8D9</accession>
<evidence type="ECO:0000256" key="5">
    <source>
        <dbReference type="ARBA" id="ARBA00022989"/>
    </source>
</evidence>
<feature type="transmembrane region" description="Helical" evidence="7">
    <location>
        <begin position="51"/>
        <end position="72"/>
    </location>
</feature>
<comment type="similarity">
    <text evidence="2 7">Belongs to the DLT1 family.</text>
</comment>
<keyword evidence="5 7" id="KW-1133">Transmembrane helix</keyword>
<keyword evidence="6 7" id="KW-0472">Membrane</keyword>
<name>A0A4Q9P8D9_9APHY</name>
<sequence>MFPRISRRSTVSLAAYLLIVLLVAFFVAISCVFLLSQAARTAPNRGFVQNFNAVVIGAAYVILLVASLALCLKRRIAVHRRLSRISKTFHTLGKNDVPNSVYQYIQQEYTRACLIAYESRPKDGFQEGWGTPGTSLQSIPFRASLLDTVRQIDKLAHDVIPRHPPLRPHARMLHHFRFILPLLSKDEDGLTPLHYYDSAIQLARHASREPTEQEYIVGMRAAKEIQDILTECLAEMQEGSSTDLSTYAAEKDSAVS</sequence>
<keyword evidence="4 7" id="KW-0812">Transmembrane</keyword>
<dbReference type="OMA" id="QEYTRAC"/>
<dbReference type="PROSITE" id="PS51257">
    <property type="entry name" value="PROKAR_LIPOPROTEIN"/>
    <property type="match status" value="1"/>
</dbReference>
<feature type="transmembrane region" description="Helical" evidence="7">
    <location>
        <begin position="12"/>
        <end position="39"/>
    </location>
</feature>
<evidence type="ECO:0000256" key="6">
    <source>
        <dbReference type="ARBA" id="ARBA00023136"/>
    </source>
</evidence>
<dbReference type="AlphaFoldDB" id="A0A4Q9P8D9"/>
<dbReference type="Proteomes" id="UP000292957">
    <property type="component" value="Unassembled WGS sequence"/>
</dbReference>
<evidence type="ECO:0000256" key="2">
    <source>
        <dbReference type="ARBA" id="ARBA00005550"/>
    </source>
</evidence>
<reference evidence="8" key="1">
    <citation type="submission" date="2019-01" db="EMBL/GenBank/DDBJ databases">
        <title>Draft genome sequences of three monokaryotic isolates of the white-rot basidiomycete fungus Dichomitus squalens.</title>
        <authorList>
            <consortium name="DOE Joint Genome Institute"/>
            <person name="Lopez S.C."/>
            <person name="Andreopoulos B."/>
            <person name="Pangilinan J."/>
            <person name="Lipzen A."/>
            <person name="Riley R."/>
            <person name="Ahrendt S."/>
            <person name="Ng V."/>
            <person name="Barry K."/>
            <person name="Daum C."/>
            <person name="Grigoriev I.V."/>
            <person name="Hilden K.S."/>
            <person name="Makela M.R."/>
            <person name="de Vries R.P."/>
        </authorList>
    </citation>
    <scope>NUCLEOTIDE SEQUENCE [LARGE SCALE GENOMIC DNA]</scope>
    <source>
        <strain evidence="8">OM18370.1</strain>
    </source>
</reference>
<evidence type="ECO:0000256" key="1">
    <source>
        <dbReference type="ARBA" id="ARBA00002489"/>
    </source>
</evidence>
<dbReference type="OrthoDB" id="337038at2759"/>
<gene>
    <name evidence="7" type="primary">DLT1</name>
    <name evidence="8" type="ORF">BD311DRAFT_745696</name>
</gene>
<dbReference type="GO" id="GO:0016020">
    <property type="term" value="C:membrane"/>
    <property type="evidence" value="ECO:0007669"/>
    <property type="project" value="UniProtKB-SubCell"/>
</dbReference>
<evidence type="ECO:0000256" key="3">
    <source>
        <dbReference type="ARBA" id="ARBA00021353"/>
    </source>
</evidence>
<dbReference type="InterPro" id="IPR038869">
    <property type="entry name" value="DLT1"/>
</dbReference>